<protein>
    <submittedName>
        <fullName evidence="2">Gcn5-related N-acetyltransferase protein</fullName>
    </submittedName>
</protein>
<dbReference type="RefSeq" id="WP_008826377.1">
    <property type="nucleotide sequence ID" value="NZ_AFNU02000001.1"/>
</dbReference>
<dbReference type="InParanoid" id="U2EF16"/>
<dbReference type="SUPFAM" id="SSF55729">
    <property type="entry name" value="Acyl-CoA N-acyltransferases (Nat)"/>
    <property type="match status" value="1"/>
</dbReference>
<proteinExistence type="predicted"/>
<dbReference type="GO" id="GO:0016740">
    <property type="term" value="F:transferase activity"/>
    <property type="evidence" value="ECO:0007669"/>
    <property type="project" value="UniProtKB-KW"/>
</dbReference>
<dbReference type="InterPro" id="IPR016181">
    <property type="entry name" value="Acyl_CoA_acyltransferase"/>
</dbReference>
<reference evidence="2 3" key="1">
    <citation type="journal article" date="2011" name="J. Bacteriol.">
        <title>Genome sequence of Haloplasma contractile, an unusual contractile bacterium from a deep-sea anoxic brine lake.</title>
        <authorList>
            <person name="Antunes A."/>
            <person name="Alam I."/>
            <person name="El Dorry H."/>
            <person name="Siam R."/>
            <person name="Robertson A."/>
            <person name="Bajic V.B."/>
            <person name="Stingl U."/>
        </authorList>
    </citation>
    <scope>NUCLEOTIDE SEQUENCE [LARGE SCALE GENOMIC DNA]</scope>
    <source>
        <strain evidence="2 3">SSD-17B</strain>
    </source>
</reference>
<evidence type="ECO:0000313" key="2">
    <source>
        <dbReference type="EMBL" id="ERJ13518.1"/>
    </source>
</evidence>
<sequence length="92" mass="10653">MENHRFDILMNKIELYVEEHAVGSITYSREKDVIVATYIYVEPEERGKGYAGQLINELIRFAGENKSKIKAVCPVIKRNLEEHQSDILTDEI</sequence>
<dbReference type="CDD" id="cd04301">
    <property type="entry name" value="NAT_SF"/>
    <property type="match status" value="1"/>
</dbReference>
<feature type="domain" description="N-acetyltransferase" evidence="1">
    <location>
        <begin position="5"/>
        <end position="92"/>
    </location>
</feature>
<evidence type="ECO:0000313" key="3">
    <source>
        <dbReference type="Proteomes" id="UP000005707"/>
    </source>
</evidence>
<dbReference type="InterPro" id="IPR031165">
    <property type="entry name" value="GNAT_YJDJ"/>
</dbReference>
<dbReference type="Proteomes" id="UP000005707">
    <property type="component" value="Unassembled WGS sequence"/>
</dbReference>
<dbReference type="OrthoDB" id="9793389at2"/>
<dbReference type="Pfam" id="PF14542">
    <property type="entry name" value="Acetyltransf_CG"/>
    <property type="match status" value="1"/>
</dbReference>
<dbReference type="PROSITE" id="PS51729">
    <property type="entry name" value="GNAT_YJDJ"/>
    <property type="match status" value="1"/>
</dbReference>
<gene>
    <name evidence="2" type="ORF">HLPCO_000169</name>
</gene>
<reference evidence="2 3" key="2">
    <citation type="journal article" date="2013" name="PLoS ONE">
        <title>INDIGO - INtegrated Data Warehouse of MIcrobial GenOmes with Examples from the Red Sea Extremophiles.</title>
        <authorList>
            <person name="Alam I."/>
            <person name="Antunes A."/>
            <person name="Kamau A.A."/>
            <person name="Ba Alawi W."/>
            <person name="Kalkatawi M."/>
            <person name="Stingl U."/>
            <person name="Bajic V.B."/>
        </authorList>
    </citation>
    <scope>NUCLEOTIDE SEQUENCE [LARGE SCALE GENOMIC DNA]</scope>
    <source>
        <strain evidence="2 3">SSD-17B</strain>
    </source>
</reference>
<organism evidence="2 3">
    <name type="scientific">Haloplasma contractile SSD-17B</name>
    <dbReference type="NCBI Taxonomy" id="1033810"/>
    <lineage>
        <taxon>Bacteria</taxon>
        <taxon>Bacillati</taxon>
        <taxon>Mycoplasmatota</taxon>
        <taxon>Mollicutes</taxon>
        <taxon>Haloplasmatales</taxon>
        <taxon>Haloplasmataceae</taxon>
        <taxon>Haloplasma</taxon>
    </lineage>
</organism>
<comment type="caution">
    <text evidence="2">The sequence shown here is derived from an EMBL/GenBank/DDBJ whole genome shotgun (WGS) entry which is preliminary data.</text>
</comment>
<dbReference type="EMBL" id="AFNU02000001">
    <property type="protein sequence ID" value="ERJ13518.1"/>
    <property type="molecule type" value="Genomic_DNA"/>
</dbReference>
<dbReference type="Gene3D" id="3.40.630.30">
    <property type="match status" value="1"/>
</dbReference>
<name>U2EF16_9MOLU</name>
<evidence type="ECO:0000259" key="1">
    <source>
        <dbReference type="PROSITE" id="PS51729"/>
    </source>
</evidence>
<accession>U2EF16</accession>
<dbReference type="AlphaFoldDB" id="U2EF16"/>
<keyword evidence="3" id="KW-1185">Reference proteome</keyword>